<dbReference type="Pfam" id="PF02786">
    <property type="entry name" value="CPSase_L_D2"/>
    <property type="match status" value="1"/>
</dbReference>
<dbReference type="Pfam" id="PF01039">
    <property type="entry name" value="Carboxyl_trans"/>
    <property type="match status" value="1"/>
</dbReference>
<evidence type="ECO:0000256" key="5">
    <source>
        <dbReference type="ARBA" id="ARBA00023267"/>
    </source>
</evidence>
<dbReference type="InterPro" id="IPR013815">
    <property type="entry name" value="ATP_grasp_subdomain_1"/>
</dbReference>
<evidence type="ECO:0000256" key="6">
    <source>
        <dbReference type="PROSITE-ProRule" id="PRU00409"/>
    </source>
</evidence>
<dbReference type="InterPro" id="IPR011053">
    <property type="entry name" value="Single_hybrid_motif"/>
</dbReference>
<dbReference type="SUPFAM" id="SSF51230">
    <property type="entry name" value="Single hybrid motif"/>
    <property type="match status" value="1"/>
</dbReference>
<proteinExistence type="predicted"/>
<dbReference type="InterPro" id="IPR005481">
    <property type="entry name" value="BC-like_N"/>
</dbReference>
<dbReference type="Proteomes" id="UP000628017">
    <property type="component" value="Unassembled WGS sequence"/>
</dbReference>
<dbReference type="InterPro" id="IPR011054">
    <property type="entry name" value="Rudment_hybrid_motif"/>
</dbReference>
<keyword evidence="4 6" id="KW-0067">ATP-binding</keyword>
<comment type="cofactor">
    <cofactor evidence="1">
        <name>biotin</name>
        <dbReference type="ChEBI" id="CHEBI:57586"/>
    </cofactor>
</comment>
<dbReference type="SUPFAM" id="SSF56059">
    <property type="entry name" value="Glutathione synthetase ATP-binding domain-like"/>
    <property type="match status" value="1"/>
</dbReference>
<dbReference type="PROSITE" id="PS50979">
    <property type="entry name" value="BC"/>
    <property type="match status" value="1"/>
</dbReference>
<dbReference type="PANTHER" id="PTHR48095:SF5">
    <property type="entry name" value="BLL7292 PROTEIN"/>
    <property type="match status" value="1"/>
</dbReference>
<dbReference type="PROSITE" id="PS50975">
    <property type="entry name" value="ATP_GRASP"/>
    <property type="match status" value="1"/>
</dbReference>
<evidence type="ECO:0000259" key="9">
    <source>
        <dbReference type="PROSITE" id="PS50979"/>
    </source>
</evidence>
<dbReference type="SUPFAM" id="SSF51246">
    <property type="entry name" value="Rudiment single hybrid motif"/>
    <property type="match status" value="1"/>
</dbReference>
<evidence type="ECO:0000256" key="3">
    <source>
        <dbReference type="ARBA" id="ARBA00022741"/>
    </source>
</evidence>
<dbReference type="SUPFAM" id="SSF52096">
    <property type="entry name" value="ClpP/crotonase"/>
    <property type="match status" value="2"/>
</dbReference>
<dbReference type="GO" id="GO:0016874">
    <property type="term" value="F:ligase activity"/>
    <property type="evidence" value="ECO:0007669"/>
    <property type="project" value="UniProtKB-KW"/>
</dbReference>
<dbReference type="GO" id="GO:0005524">
    <property type="term" value="F:ATP binding"/>
    <property type="evidence" value="ECO:0007669"/>
    <property type="project" value="UniProtKB-UniRule"/>
</dbReference>
<evidence type="ECO:0000259" key="8">
    <source>
        <dbReference type="PROSITE" id="PS50975"/>
    </source>
</evidence>
<sequence length="1076" mass="114451">MIRKLLIANRGEIAIRVARTAAAAGLETVAVHTADDATSLHTKHMDAVRALPKAGVAGYLDIEALIAIAKETGCDAVHPGYGLLSERADFADACAQAGIIFVGPDGDTLRRQGDKVSARALAEDANVPVLRGSDPLENAAQAKAFFEAQDGAPLMIKAVNGGGGRGMRIVQNADEIETAFHQASTEAAAAFGDGTLYAERFLPSVRHIEVQIVGDGTNVTHLWERDCSVQRRHQKIIELAPAPNLTEDTRRALLDAAVAIGQACGYRGLGTVEFLVEDTGAFHFIETNPRIQVEHTITEEITGLDLVEIQLAIAAGATLSDIGLDQPPAAPVGYSVQTRINTEVLDQDGVFTPTGGRLTAYTPPTGPGVRIDGYAYAGYSTNPNFDSLLAKLVVHEKTGDLARLFAKTERALSEFQIGGIETNIGFLRGLLRLPVVTDWTVDVRTLDTQMSALIGQSGGADRFFEAEAETAVVEEVKLPQGSEALRAPMQAMIQQVHVAVGDQIAKGQEIAVIEAMKMQHVVTAEAGGVVVAVFASEGQTVAAGTPMLAFTRDDTLEEISAEDSAPEPDHIREDLATLESRLARTLDENRPRAVARRRDRSQRTTREIISGLCEGGDFHEYGQLVLAGQRRKLGLETLIDVSPADGIVTGVGAMNADLFASDRSQVALLAYDSTVMAGTQGYFGHLKTDRMIEVAHKQGLPSVFFTEGGGGRPNDDDFAQTVQSGLKVTTFAEFCRLKGWGPRITVNSGFCFAGNAAIFGAGDIRIATRNSWIGLAGPAMIEAGGIGSFHPKEIGPAPMHAQNGLLDVLVEDDEAAIAATRQVLSYFQGDVADWEAADQRMLRHSIPENRKKSYLVRPLIEGLVDKDSFLELGAEHAAGMVTGFVRIEGRPMGLIANNPQHLGGALDAAASAKGARFLNLCAKFNLPVLSLCDTPGFMVGPDSEEEGAVAAACELISAGANLGAPMFFVCLRKAYGIGAQAMAAGSLGEPAFSISWPTGEFGPMGLEGAIQLGYRKELEAETDPAAREALYTRLVDELYERGGAMNVASTHEIDAVIDPADTRGWIAKGLRMAEGR</sequence>
<dbReference type="Pfam" id="PF00289">
    <property type="entry name" value="Biotin_carb_N"/>
    <property type="match status" value="1"/>
</dbReference>
<dbReference type="PROSITE" id="PS50989">
    <property type="entry name" value="COA_CT_CTER"/>
    <property type="match status" value="1"/>
</dbReference>
<evidence type="ECO:0000313" key="12">
    <source>
        <dbReference type="Proteomes" id="UP000628017"/>
    </source>
</evidence>
<dbReference type="InterPro" id="IPR029045">
    <property type="entry name" value="ClpP/crotonase-like_dom_sf"/>
</dbReference>
<dbReference type="InterPro" id="IPR005479">
    <property type="entry name" value="CPAse_ATP-bd"/>
</dbReference>
<dbReference type="Gene3D" id="3.90.226.10">
    <property type="entry name" value="2-enoyl-CoA Hydratase, Chain A, domain 1"/>
    <property type="match status" value="2"/>
</dbReference>
<evidence type="ECO:0000256" key="2">
    <source>
        <dbReference type="ARBA" id="ARBA00022598"/>
    </source>
</evidence>
<dbReference type="InterPro" id="IPR034733">
    <property type="entry name" value="AcCoA_carboxyl_beta"/>
</dbReference>
<dbReference type="InterPro" id="IPR011764">
    <property type="entry name" value="Biotin_carboxylation_dom"/>
</dbReference>
<dbReference type="InterPro" id="IPR011761">
    <property type="entry name" value="ATP-grasp"/>
</dbReference>
<keyword evidence="3 6" id="KW-0547">Nucleotide-binding</keyword>
<keyword evidence="2" id="KW-0436">Ligase</keyword>
<evidence type="ECO:0000313" key="11">
    <source>
        <dbReference type="EMBL" id="GGA05645.1"/>
    </source>
</evidence>
<dbReference type="InterPro" id="IPR016185">
    <property type="entry name" value="PreATP-grasp_dom_sf"/>
</dbReference>
<evidence type="ECO:0000256" key="4">
    <source>
        <dbReference type="ARBA" id="ARBA00022840"/>
    </source>
</evidence>
<organism evidence="11 12">
    <name type="scientific">Neptunicoccus cionae</name>
    <dbReference type="NCBI Taxonomy" id="2035344"/>
    <lineage>
        <taxon>Bacteria</taxon>
        <taxon>Pseudomonadati</taxon>
        <taxon>Pseudomonadota</taxon>
        <taxon>Alphaproteobacteria</taxon>
        <taxon>Rhodobacterales</taxon>
        <taxon>Paracoccaceae</taxon>
        <taxon>Neptunicoccus</taxon>
    </lineage>
</organism>
<dbReference type="PROSITE" id="PS00188">
    <property type="entry name" value="BIOTIN"/>
    <property type="match status" value="1"/>
</dbReference>
<dbReference type="InterPro" id="IPR051602">
    <property type="entry name" value="ACC_Biotin_Carboxylase"/>
</dbReference>
<dbReference type="RefSeq" id="WP_188669991.1">
    <property type="nucleotide sequence ID" value="NZ_BMKA01000001.1"/>
</dbReference>
<dbReference type="Gene3D" id="3.30.1490.20">
    <property type="entry name" value="ATP-grasp fold, A domain"/>
    <property type="match status" value="1"/>
</dbReference>
<evidence type="ECO:0000256" key="1">
    <source>
        <dbReference type="ARBA" id="ARBA00001953"/>
    </source>
</evidence>
<dbReference type="Pfam" id="PF02785">
    <property type="entry name" value="Biotin_carb_C"/>
    <property type="match status" value="1"/>
</dbReference>
<gene>
    <name evidence="11" type="ORF">GCM10011498_01610</name>
</gene>
<keyword evidence="12" id="KW-1185">Reference proteome</keyword>
<dbReference type="InterPro" id="IPR005482">
    <property type="entry name" value="Biotin_COase_C"/>
</dbReference>
<dbReference type="Gene3D" id="3.40.50.20">
    <property type="match status" value="1"/>
</dbReference>
<evidence type="ECO:0000259" key="7">
    <source>
        <dbReference type="PROSITE" id="PS50968"/>
    </source>
</evidence>
<dbReference type="InterPro" id="IPR000089">
    <property type="entry name" value="Biotin_lipoyl"/>
</dbReference>
<comment type="caution">
    <text evidence="11">The sequence shown here is derived from an EMBL/GenBank/DDBJ whole genome shotgun (WGS) entry which is preliminary data.</text>
</comment>
<evidence type="ECO:0000259" key="10">
    <source>
        <dbReference type="PROSITE" id="PS50989"/>
    </source>
</evidence>
<feature type="domain" description="ATP-grasp" evidence="8">
    <location>
        <begin position="119"/>
        <end position="315"/>
    </location>
</feature>
<dbReference type="InterPro" id="IPR001882">
    <property type="entry name" value="Biotin_BS"/>
</dbReference>
<dbReference type="SMART" id="SM00878">
    <property type="entry name" value="Biotin_carb_C"/>
    <property type="match status" value="1"/>
</dbReference>
<accession>A0A916QRH7</accession>
<dbReference type="Gene3D" id="2.40.50.100">
    <property type="match status" value="1"/>
</dbReference>
<keyword evidence="11" id="KW-0670">Pyruvate</keyword>
<dbReference type="SUPFAM" id="SSF52440">
    <property type="entry name" value="PreATP-grasp domain"/>
    <property type="match status" value="1"/>
</dbReference>
<dbReference type="Gene3D" id="3.30.470.20">
    <property type="entry name" value="ATP-grasp fold, B domain"/>
    <property type="match status" value="1"/>
</dbReference>
<reference evidence="11" key="2">
    <citation type="submission" date="2020-09" db="EMBL/GenBank/DDBJ databases">
        <authorList>
            <person name="Sun Q."/>
            <person name="Zhou Y."/>
        </authorList>
    </citation>
    <scope>NUCLEOTIDE SEQUENCE</scope>
    <source>
        <strain evidence="11">CGMCC 1.15880</strain>
    </source>
</reference>
<dbReference type="Pfam" id="PF00364">
    <property type="entry name" value="Biotin_lipoyl"/>
    <property type="match status" value="1"/>
</dbReference>
<reference evidence="11" key="1">
    <citation type="journal article" date="2014" name="Int. J. Syst. Evol. Microbiol.">
        <title>Complete genome sequence of Corynebacterium casei LMG S-19264T (=DSM 44701T), isolated from a smear-ripened cheese.</title>
        <authorList>
            <consortium name="US DOE Joint Genome Institute (JGI-PGF)"/>
            <person name="Walter F."/>
            <person name="Albersmeier A."/>
            <person name="Kalinowski J."/>
            <person name="Ruckert C."/>
        </authorList>
    </citation>
    <scope>NUCLEOTIDE SEQUENCE</scope>
    <source>
        <strain evidence="11">CGMCC 1.15880</strain>
    </source>
</reference>
<dbReference type="PANTHER" id="PTHR48095">
    <property type="entry name" value="PYRUVATE CARBOXYLASE SUBUNIT A"/>
    <property type="match status" value="1"/>
</dbReference>
<feature type="domain" description="CoA carboxyltransferase C-terminal" evidence="10">
    <location>
        <begin position="833"/>
        <end position="1072"/>
    </location>
</feature>
<feature type="domain" description="Lipoyl-binding" evidence="7">
    <location>
        <begin position="473"/>
        <end position="551"/>
    </location>
</feature>
<name>A0A916QRH7_9RHOB</name>
<dbReference type="AlphaFoldDB" id="A0A916QRH7"/>
<dbReference type="PROSITE" id="PS50968">
    <property type="entry name" value="BIOTINYL_LIPOYL"/>
    <property type="match status" value="1"/>
</dbReference>
<dbReference type="EMBL" id="BMKA01000001">
    <property type="protein sequence ID" value="GGA05645.1"/>
    <property type="molecule type" value="Genomic_DNA"/>
</dbReference>
<feature type="domain" description="Biotin carboxylation" evidence="9">
    <location>
        <begin position="1"/>
        <end position="451"/>
    </location>
</feature>
<dbReference type="GO" id="GO:0046872">
    <property type="term" value="F:metal ion binding"/>
    <property type="evidence" value="ECO:0007669"/>
    <property type="project" value="InterPro"/>
</dbReference>
<protein>
    <submittedName>
        <fullName evidence="11">Pyruvate carboxylase</fullName>
    </submittedName>
</protein>
<keyword evidence="5" id="KW-0092">Biotin</keyword>
<dbReference type="CDD" id="cd06850">
    <property type="entry name" value="biotinyl_domain"/>
    <property type="match status" value="1"/>
</dbReference>
<dbReference type="InterPro" id="IPR011763">
    <property type="entry name" value="COA_CT_C"/>
</dbReference>